<gene>
    <name evidence="3" type="ORF">DW2_03759</name>
</gene>
<dbReference type="PATRIC" id="fig|1317124.6.peg.762"/>
<dbReference type="GO" id="GO:0016151">
    <property type="term" value="F:nickel cation binding"/>
    <property type="evidence" value="ECO:0007669"/>
    <property type="project" value="InterPro"/>
</dbReference>
<reference evidence="3 4" key="2">
    <citation type="journal article" date="2015" name="Antonie Van Leeuwenhoek">
        <title>Thioclava indica sp. nov., isolated from surface seawater of the Indian Ocean.</title>
        <authorList>
            <person name="Liu Y."/>
            <person name="Lai Q."/>
            <person name="Du J."/>
            <person name="Xu H."/>
            <person name="Jiang L."/>
            <person name="Shao Z."/>
        </authorList>
    </citation>
    <scope>NUCLEOTIDE SEQUENCE [LARGE SCALE GENOMIC DNA]</scope>
    <source>
        <strain evidence="3 4">13D2W-2</strain>
    </source>
</reference>
<keyword evidence="4" id="KW-1185">Reference proteome</keyword>
<dbReference type="GO" id="GO:0019627">
    <property type="term" value="P:urea metabolic process"/>
    <property type="evidence" value="ECO:0007669"/>
    <property type="project" value="InterPro"/>
</dbReference>
<dbReference type="GO" id="GO:0065003">
    <property type="term" value="P:protein-containing complex assembly"/>
    <property type="evidence" value="ECO:0007669"/>
    <property type="project" value="InterPro"/>
</dbReference>
<dbReference type="InterPro" id="IPR007864">
    <property type="entry name" value="UreE_C_dom"/>
</dbReference>
<organism evidence="3 4">
    <name type="scientific">Thioclava atlantica</name>
    <dbReference type="NCBI Taxonomy" id="1317124"/>
    <lineage>
        <taxon>Bacteria</taxon>
        <taxon>Pseudomonadati</taxon>
        <taxon>Pseudomonadota</taxon>
        <taxon>Alphaproteobacteria</taxon>
        <taxon>Rhodobacterales</taxon>
        <taxon>Paracoccaceae</taxon>
        <taxon>Thioclava</taxon>
    </lineage>
</organism>
<accession>A0A085U097</accession>
<protein>
    <recommendedName>
        <fullName evidence="2">Urease accessory protein UreE C-terminal domain-containing protein</fullName>
    </recommendedName>
</protein>
<feature type="domain" description="Urease accessory protein UreE C-terminal" evidence="2">
    <location>
        <begin position="16"/>
        <end position="69"/>
    </location>
</feature>
<dbReference type="AlphaFoldDB" id="A0A085U097"/>
<dbReference type="eggNOG" id="ENOG502ZGTB">
    <property type="taxonomic scope" value="Bacteria"/>
</dbReference>
<dbReference type="OrthoDB" id="7688895at2"/>
<sequence length="100" mass="10591">MQQDAHETTLIELRGDLTLAALCVGRFHAPCQIAPDRLLVRADAALLDALRALGFSPSPVSEDFTPTETPAPARRVVTHGSIPPDEGDEAIEPHGPSSNA</sequence>
<dbReference type="Gene3D" id="3.30.70.790">
    <property type="entry name" value="UreE, C-terminal domain"/>
    <property type="match status" value="1"/>
</dbReference>
<proteinExistence type="predicted"/>
<reference evidence="4" key="1">
    <citation type="submission" date="2013-04" db="EMBL/GenBank/DDBJ databases">
        <title>Thioclava sp. 13D2W-2 Genome Sequencing.</title>
        <authorList>
            <person name="Lai Q."/>
            <person name="Li G."/>
            <person name="Shao Z."/>
        </authorList>
    </citation>
    <scope>NUCLEOTIDE SEQUENCE [LARGE SCALE GENOMIC DNA]</scope>
    <source>
        <strain evidence="4">13D2W-2</strain>
    </source>
</reference>
<evidence type="ECO:0000313" key="3">
    <source>
        <dbReference type="EMBL" id="KFE36394.1"/>
    </source>
</evidence>
<dbReference type="Proteomes" id="UP000028607">
    <property type="component" value="Unassembled WGS sequence"/>
</dbReference>
<evidence type="ECO:0000313" key="4">
    <source>
        <dbReference type="Proteomes" id="UP000028607"/>
    </source>
</evidence>
<dbReference type="Pfam" id="PF05194">
    <property type="entry name" value="UreE_C"/>
    <property type="match status" value="1"/>
</dbReference>
<evidence type="ECO:0000256" key="1">
    <source>
        <dbReference type="SAM" id="MobiDB-lite"/>
    </source>
</evidence>
<comment type="caution">
    <text evidence="3">The sequence shown here is derived from an EMBL/GenBank/DDBJ whole genome shotgun (WGS) entry which is preliminary data.</text>
</comment>
<dbReference type="EMBL" id="AQRC01000002">
    <property type="protein sequence ID" value="KFE36394.1"/>
    <property type="molecule type" value="Genomic_DNA"/>
</dbReference>
<dbReference type="STRING" id="1317124.DW2_03759"/>
<name>A0A085U097_9RHOB</name>
<evidence type="ECO:0000259" key="2">
    <source>
        <dbReference type="Pfam" id="PF05194"/>
    </source>
</evidence>
<dbReference type="SUPFAM" id="SSF69737">
    <property type="entry name" value="Urease metallochaperone UreE, C-terminal domain"/>
    <property type="match status" value="1"/>
</dbReference>
<feature type="region of interest" description="Disordered" evidence="1">
    <location>
        <begin position="56"/>
        <end position="100"/>
    </location>
</feature>
<dbReference type="RefSeq" id="WP_038143910.1">
    <property type="nucleotide sequence ID" value="NZ_AQRC01000002.1"/>
</dbReference>